<sequence>MMKLLPYILFLISLTALAQENQSINWDEATINNKLTLTISKRDFEAVYKKDYIVRSPTDDETCGTADEANVKMLYYKGVVFELDNNMLNFRRVVFDKKTTNFFTLKGIRYDQHTTIEAFRKIFPDSKKIREIETRPDGTYSILVVSETQADGEWEFHFTAGNLSSIQYSFSCE</sequence>
<dbReference type="AlphaFoldDB" id="A0A552VAQ8"/>
<organism evidence="2 3">
    <name type="scientific">Flavobacterium zepuense</name>
    <dbReference type="NCBI Taxonomy" id="2593302"/>
    <lineage>
        <taxon>Bacteria</taxon>
        <taxon>Pseudomonadati</taxon>
        <taxon>Bacteroidota</taxon>
        <taxon>Flavobacteriia</taxon>
        <taxon>Flavobacteriales</taxon>
        <taxon>Flavobacteriaceae</taxon>
        <taxon>Flavobacterium</taxon>
    </lineage>
</organism>
<dbReference type="RefSeq" id="WP_143371668.1">
    <property type="nucleotide sequence ID" value="NZ_VJVZ01000001.1"/>
</dbReference>
<proteinExistence type="predicted"/>
<dbReference type="Proteomes" id="UP000320643">
    <property type="component" value="Unassembled WGS sequence"/>
</dbReference>
<protein>
    <submittedName>
        <fullName evidence="2">Uncharacterized protein</fullName>
    </submittedName>
</protein>
<feature type="chain" id="PRO_5021944707" evidence="1">
    <location>
        <begin position="19"/>
        <end position="173"/>
    </location>
</feature>
<dbReference type="EMBL" id="VJVZ01000001">
    <property type="protein sequence ID" value="TRW27440.1"/>
    <property type="molecule type" value="Genomic_DNA"/>
</dbReference>
<comment type="caution">
    <text evidence="2">The sequence shown here is derived from an EMBL/GenBank/DDBJ whole genome shotgun (WGS) entry which is preliminary data.</text>
</comment>
<accession>A0A552VAQ8</accession>
<feature type="signal peptide" evidence="1">
    <location>
        <begin position="1"/>
        <end position="18"/>
    </location>
</feature>
<name>A0A552VAQ8_9FLAO</name>
<evidence type="ECO:0000256" key="1">
    <source>
        <dbReference type="SAM" id="SignalP"/>
    </source>
</evidence>
<keyword evidence="3" id="KW-1185">Reference proteome</keyword>
<evidence type="ECO:0000313" key="2">
    <source>
        <dbReference type="EMBL" id="TRW27440.1"/>
    </source>
</evidence>
<gene>
    <name evidence="2" type="ORF">FMM05_02030</name>
</gene>
<dbReference type="OrthoDB" id="1366490at2"/>
<reference evidence="2 3" key="1">
    <citation type="submission" date="2019-07" db="EMBL/GenBank/DDBJ databases">
        <title>Flavobacterium sp. nov., isolated from glacier ice.</title>
        <authorList>
            <person name="Liu Q."/>
            <person name="Xin Y.-H."/>
        </authorList>
    </citation>
    <scope>NUCLEOTIDE SEQUENCE [LARGE SCALE GENOMIC DNA]</scope>
    <source>
        <strain evidence="2 3">ZT4R6</strain>
    </source>
</reference>
<evidence type="ECO:0000313" key="3">
    <source>
        <dbReference type="Proteomes" id="UP000320643"/>
    </source>
</evidence>
<keyword evidence="1" id="KW-0732">Signal</keyword>